<protein>
    <submittedName>
        <fullName evidence="13">CPA1 family monovalent cation:H+ antiporter</fullName>
    </submittedName>
</protein>
<keyword evidence="9 10" id="KW-0739">Sodium transport</keyword>
<gene>
    <name evidence="13" type="ORF">BKA03_001403</name>
</gene>
<evidence type="ECO:0000256" key="6">
    <source>
        <dbReference type="ARBA" id="ARBA00023053"/>
    </source>
</evidence>
<proteinExistence type="inferred from homology"/>
<evidence type="ECO:0000256" key="4">
    <source>
        <dbReference type="ARBA" id="ARBA00022692"/>
    </source>
</evidence>
<evidence type="ECO:0000256" key="10">
    <source>
        <dbReference type="RuleBase" id="RU366002"/>
    </source>
</evidence>
<dbReference type="PANTHER" id="PTHR10110">
    <property type="entry name" value="SODIUM/HYDROGEN EXCHANGER"/>
    <property type="match status" value="1"/>
</dbReference>
<feature type="compositionally biased region" description="Basic and acidic residues" evidence="11">
    <location>
        <begin position="515"/>
        <end position="524"/>
    </location>
</feature>
<accession>A0A7Y9Z9K7</accession>
<feature type="transmembrane region" description="Helical" evidence="10">
    <location>
        <begin position="149"/>
        <end position="168"/>
    </location>
</feature>
<comment type="caution">
    <text evidence="13">The sequence shown here is derived from an EMBL/GenBank/DDBJ whole genome shotgun (WGS) entry which is preliminary data.</text>
</comment>
<reference evidence="13 14" key="1">
    <citation type="submission" date="2020-07" db="EMBL/GenBank/DDBJ databases">
        <title>Sequencing the genomes of 1000 actinobacteria strains.</title>
        <authorList>
            <person name="Klenk H.-P."/>
        </authorList>
    </citation>
    <scope>NUCLEOTIDE SEQUENCE [LARGE SCALE GENOMIC DNA]</scope>
    <source>
        <strain evidence="13 14">DSM 19970</strain>
    </source>
</reference>
<keyword evidence="6 10" id="KW-0915">Sodium</keyword>
<organism evidence="13 14">
    <name type="scientific">Demequina lutea</name>
    <dbReference type="NCBI Taxonomy" id="431489"/>
    <lineage>
        <taxon>Bacteria</taxon>
        <taxon>Bacillati</taxon>
        <taxon>Actinomycetota</taxon>
        <taxon>Actinomycetes</taxon>
        <taxon>Micrococcales</taxon>
        <taxon>Demequinaceae</taxon>
        <taxon>Demequina</taxon>
    </lineage>
</organism>
<feature type="transmembrane region" description="Helical" evidence="10">
    <location>
        <begin position="47"/>
        <end position="68"/>
    </location>
</feature>
<dbReference type="NCBIfam" id="TIGR00831">
    <property type="entry name" value="a_cpa1"/>
    <property type="match status" value="1"/>
</dbReference>
<feature type="transmembrane region" description="Helical" evidence="10">
    <location>
        <begin position="80"/>
        <end position="105"/>
    </location>
</feature>
<evidence type="ECO:0000256" key="1">
    <source>
        <dbReference type="ARBA" id="ARBA00004651"/>
    </source>
</evidence>
<dbReference type="Proteomes" id="UP000547973">
    <property type="component" value="Unassembled WGS sequence"/>
</dbReference>
<dbReference type="Gene3D" id="6.10.140.1330">
    <property type="match status" value="1"/>
</dbReference>
<feature type="transmembrane region" description="Helical" evidence="10">
    <location>
        <begin position="220"/>
        <end position="244"/>
    </location>
</feature>
<feature type="transmembrane region" description="Helical" evidence="10">
    <location>
        <begin position="377"/>
        <end position="400"/>
    </location>
</feature>
<dbReference type="PANTHER" id="PTHR10110:SF86">
    <property type="entry name" value="SODIUM_HYDROGEN EXCHANGER 7"/>
    <property type="match status" value="1"/>
</dbReference>
<keyword evidence="4 10" id="KW-0812">Transmembrane</keyword>
<dbReference type="RefSeq" id="WP_062075081.1">
    <property type="nucleotide sequence ID" value="NZ_BBRC01000005.1"/>
</dbReference>
<feature type="region of interest" description="Disordered" evidence="11">
    <location>
        <begin position="505"/>
        <end position="524"/>
    </location>
</feature>
<dbReference type="InterPro" id="IPR006153">
    <property type="entry name" value="Cation/H_exchanger_TM"/>
</dbReference>
<evidence type="ECO:0000256" key="11">
    <source>
        <dbReference type="SAM" id="MobiDB-lite"/>
    </source>
</evidence>
<dbReference type="InterPro" id="IPR004705">
    <property type="entry name" value="Cation/H_exchanger_CPA1_bac"/>
</dbReference>
<keyword evidence="7 10" id="KW-0406">Ion transport</keyword>
<evidence type="ECO:0000256" key="7">
    <source>
        <dbReference type="ARBA" id="ARBA00023065"/>
    </source>
</evidence>
<feature type="domain" description="Cation/H+ exchanger transmembrane" evidence="12">
    <location>
        <begin position="15"/>
        <end position="402"/>
    </location>
</feature>
<evidence type="ECO:0000256" key="3">
    <source>
        <dbReference type="ARBA" id="ARBA00022475"/>
    </source>
</evidence>
<evidence type="ECO:0000313" key="13">
    <source>
        <dbReference type="EMBL" id="NYI41284.1"/>
    </source>
</evidence>
<name>A0A7Y9Z9K7_9MICO</name>
<comment type="caution">
    <text evidence="10">Lacks conserved residue(s) required for the propagation of feature annotation.</text>
</comment>
<comment type="function">
    <text evidence="10">Na(+)/H(+) antiporter that extrudes sodium in exchange for external protons.</text>
</comment>
<dbReference type="InterPro" id="IPR018422">
    <property type="entry name" value="Cation/H_exchanger_CPA1"/>
</dbReference>
<dbReference type="Pfam" id="PF00999">
    <property type="entry name" value="Na_H_Exchanger"/>
    <property type="match status" value="1"/>
</dbReference>
<evidence type="ECO:0000256" key="9">
    <source>
        <dbReference type="ARBA" id="ARBA00023201"/>
    </source>
</evidence>
<dbReference type="GO" id="GO:0015386">
    <property type="term" value="F:potassium:proton antiporter activity"/>
    <property type="evidence" value="ECO:0007669"/>
    <property type="project" value="TreeGrafter"/>
</dbReference>
<evidence type="ECO:0000256" key="5">
    <source>
        <dbReference type="ARBA" id="ARBA00022989"/>
    </source>
</evidence>
<feature type="transmembrane region" description="Helical" evidence="10">
    <location>
        <begin position="256"/>
        <end position="279"/>
    </location>
</feature>
<feature type="transmembrane region" description="Helical" evidence="10">
    <location>
        <begin position="180"/>
        <end position="200"/>
    </location>
</feature>
<keyword evidence="2 10" id="KW-0813">Transport</keyword>
<dbReference type="GO" id="GO:0098719">
    <property type="term" value="P:sodium ion import across plasma membrane"/>
    <property type="evidence" value="ECO:0007669"/>
    <property type="project" value="TreeGrafter"/>
</dbReference>
<keyword evidence="10" id="KW-0050">Antiport</keyword>
<keyword evidence="3 10" id="KW-1003">Cell membrane</keyword>
<keyword evidence="14" id="KW-1185">Reference proteome</keyword>
<dbReference type="OrthoDB" id="57886at2"/>
<sequence>MATVLLVGALLAGIVVLTPLADRLRVPLPILLTIFGLAVPLVPGVPGLTVAPDLILPLVLPPLLFAATQKASAREFKENARPIVILAVGLTVASAAAVAVVAHWLGMGWGPAFVLGAIVAPPDPVAATAVARRLRLPGRLVTVLEGEGMFNDATALVMYKVAVVAVVAGEFSGGGLGRSLVLALVVGVGIGLAAGWLTNFALAKLHLAAPETTVTLAVPFIVYVVTDHLEGSGVLAVLVLGLFLRSHSHKAITSGGWLLGRAVWAYADYIITSLVFVFIGFELTDVLESAPLEDRAVGLAAAVVGLLVVLRFAWIFPFVWLSRARHRRHPSESTPVGNRETVVTAWAGMRGVVTVATALALPAAVSGGGDFPSRHTIVFVGLVTVLATLVVQGLTLAPLVRKLKVGGDSNVSVEARQLRRRALEAAIAEVHGGDAEVPERVRGAVVLQYEGYLASHDALHAARHGRDEDDDDAGDARAVAELLRRAAEVERDLVIEARHTGRVSQEAADEVLSEIESRAVRDSD</sequence>
<comment type="subcellular location">
    <subcellularLocation>
        <location evidence="1 10">Cell membrane</location>
        <topology evidence="1 10">Multi-pass membrane protein</topology>
    </subcellularLocation>
</comment>
<feature type="transmembrane region" description="Helical" evidence="10">
    <location>
        <begin position="299"/>
        <end position="321"/>
    </location>
</feature>
<dbReference type="GO" id="GO:0051453">
    <property type="term" value="P:regulation of intracellular pH"/>
    <property type="evidence" value="ECO:0007669"/>
    <property type="project" value="TreeGrafter"/>
</dbReference>
<evidence type="ECO:0000313" key="14">
    <source>
        <dbReference type="Proteomes" id="UP000547973"/>
    </source>
</evidence>
<comment type="similarity">
    <text evidence="10">Belongs to the monovalent cation:proton antiporter 1 (CPA1) transporter (TC 2.A.36) family.</text>
</comment>
<keyword evidence="5 10" id="KW-1133">Transmembrane helix</keyword>
<evidence type="ECO:0000256" key="2">
    <source>
        <dbReference type="ARBA" id="ARBA00022448"/>
    </source>
</evidence>
<dbReference type="GO" id="GO:0005886">
    <property type="term" value="C:plasma membrane"/>
    <property type="evidence" value="ECO:0007669"/>
    <property type="project" value="UniProtKB-SubCell"/>
</dbReference>
<evidence type="ECO:0000256" key="8">
    <source>
        <dbReference type="ARBA" id="ARBA00023136"/>
    </source>
</evidence>
<dbReference type="GO" id="GO:0015385">
    <property type="term" value="F:sodium:proton antiporter activity"/>
    <property type="evidence" value="ECO:0007669"/>
    <property type="project" value="InterPro"/>
</dbReference>
<keyword evidence="8 10" id="KW-0472">Membrane</keyword>
<evidence type="ECO:0000259" key="12">
    <source>
        <dbReference type="Pfam" id="PF00999"/>
    </source>
</evidence>
<dbReference type="AlphaFoldDB" id="A0A7Y9Z9K7"/>
<feature type="transmembrane region" description="Helical" evidence="10">
    <location>
        <begin position="342"/>
        <end position="365"/>
    </location>
</feature>
<dbReference type="EMBL" id="JACBZO010000001">
    <property type="protein sequence ID" value="NYI41284.1"/>
    <property type="molecule type" value="Genomic_DNA"/>
</dbReference>